<dbReference type="SUPFAM" id="SSF46929">
    <property type="entry name" value="DNA helicase RuvA subunit, C-terminal domain"/>
    <property type="match status" value="1"/>
</dbReference>
<dbReference type="Pfam" id="PF14520">
    <property type="entry name" value="HHH_5"/>
    <property type="match status" value="1"/>
</dbReference>
<organism evidence="8 9">
    <name type="scientific">Bacillus badius</name>
    <dbReference type="NCBI Taxonomy" id="1455"/>
    <lineage>
        <taxon>Bacteria</taxon>
        <taxon>Bacillati</taxon>
        <taxon>Bacillota</taxon>
        <taxon>Bacilli</taxon>
        <taxon>Bacillales</taxon>
        <taxon>Bacillaceae</taxon>
        <taxon>Pseudobacillus</taxon>
    </lineage>
</organism>
<protein>
    <recommendedName>
        <fullName evidence="6">Holliday junction branch migration complex subunit RuvA</fullName>
    </recommendedName>
</protein>
<dbReference type="EMBL" id="JXLP01000011">
    <property type="protein sequence ID" value="KIL77988.1"/>
    <property type="molecule type" value="Genomic_DNA"/>
</dbReference>
<keyword evidence="3 6" id="KW-0238">DNA-binding</keyword>
<gene>
    <name evidence="6" type="primary">ruvA</name>
    <name evidence="8" type="ORF">SD77_0967</name>
</gene>
<dbReference type="Gene3D" id="1.10.8.10">
    <property type="entry name" value="DNA helicase RuvA subunit, C-terminal domain"/>
    <property type="match status" value="1"/>
</dbReference>
<dbReference type="SMART" id="SM00278">
    <property type="entry name" value="HhH1"/>
    <property type="match status" value="2"/>
</dbReference>
<comment type="caution">
    <text evidence="6">Lacks conserved residue(s) required for the propagation of feature annotation.</text>
</comment>
<evidence type="ECO:0000256" key="1">
    <source>
        <dbReference type="ARBA" id="ARBA00022490"/>
    </source>
</evidence>
<evidence type="ECO:0000313" key="8">
    <source>
        <dbReference type="EMBL" id="KIL77988.1"/>
    </source>
</evidence>
<keyword evidence="5 6" id="KW-0234">DNA repair</keyword>
<keyword evidence="8" id="KW-0347">Helicase</keyword>
<evidence type="ECO:0000256" key="5">
    <source>
        <dbReference type="ARBA" id="ARBA00023204"/>
    </source>
</evidence>
<comment type="similarity">
    <text evidence="6">Belongs to the RuvA family.</text>
</comment>
<feature type="region of interest" description="Domain III" evidence="6">
    <location>
        <begin position="167"/>
        <end position="212"/>
    </location>
</feature>
<dbReference type="InterPro" id="IPR011114">
    <property type="entry name" value="RuvA_C"/>
</dbReference>
<dbReference type="Gene3D" id="1.10.150.20">
    <property type="entry name" value="5' to 3' exonuclease, C-terminal subdomain"/>
    <property type="match status" value="1"/>
</dbReference>
<keyword evidence="8" id="KW-0067">ATP-binding</keyword>
<feature type="domain" description="Helix-hairpin-helix DNA-binding motif class 1" evidence="7">
    <location>
        <begin position="116"/>
        <end position="135"/>
    </location>
</feature>
<comment type="subcellular location">
    <subcellularLocation>
        <location evidence="6">Cytoplasm</location>
    </subcellularLocation>
</comment>
<keyword evidence="8" id="KW-0378">Hydrolase</keyword>
<dbReference type="Gene3D" id="2.40.50.140">
    <property type="entry name" value="Nucleic acid-binding proteins"/>
    <property type="match status" value="1"/>
</dbReference>
<dbReference type="InterPro" id="IPR036267">
    <property type="entry name" value="RuvA_C_sf"/>
</dbReference>
<reference evidence="8 9" key="1">
    <citation type="submission" date="2015-01" db="EMBL/GenBank/DDBJ databases">
        <title>Genome Assembly of Bacillus badius MTCC 1458.</title>
        <authorList>
            <person name="Verma A."/>
            <person name="Khatri I."/>
            <person name="Mual P."/>
            <person name="Subramanian S."/>
            <person name="Krishnamurthi S."/>
        </authorList>
    </citation>
    <scope>NUCLEOTIDE SEQUENCE [LARGE SCALE GENOMIC DNA]</scope>
    <source>
        <strain evidence="8 9">MTCC 1458</strain>
    </source>
</reference>
<keyword evidence="1 6" id="KW-0963">Cytoplasm</keyword>
<keyword evidence="9" id="KW-1185">Reference proteome</keyword>
<feature type="domain" description="Helix-hairpin-helix DNA-binding motif class 1" evidence="7">
    <location>
        <begin position="81"/>
        <end position="100"/>
    </location>
</feature>
<evidence type="ECO:0000259" key="7">
    <source>
        <dbReference type="SMART" id="SM00278"/>
    </source>
</evidence>
<evidence type="ECO:0000256" key="4">
    <source>
        <dbReference type="ARBA" id="ARBA00023172"/>
    </source>
</evidence>
<evidence type="ECO:0000256" key="3">
    <source>
        <dbReference type="ARBA" id="ARBA00023125"/>
    </source>
</evidence>
<keyword evidence="2 6" id="KW-0227">DNA damage</keyword>
<dbReference type="InterPro" id="IPR012340">
    <property type="entry name" value="NA-bd_OB-fold"/>
</dbReference>
<evidence type="ECO:0000256" key="2">
    <source>
        <dbReference type="ARBA" id="ARBA00022763"/>
    </source>
</evidence>
<dbReference type="InterPro" id="IPR013849">
    <property type="entry name" value="DNA_helicase_Holl-junc_RuvA_I"/>
</dbReference>
<dbReference type="InterPro" id="IPR000085">
    <property type="entry name" value="RuvA"/>
</dbReference>
<evidence type="ECO:0000313" key="9">
    <source>
        <dbReference type="Proteomes" id="UP000031982"/>
    </source>
</evidence>
<evidence type="ECO:0000256" key="6">
    <source>
        <dbReference type="HAMAP-Rule" id="MF_00031"/>
    </source>
</evidence>
<comment type="domain">
    <text evidence="6">Has three domains with a flexible linker between the domains II and III and assumes an 'L' shape. Domain III is highly mobile and contacts RuvB.</text>
</comment>
<dbReference type="InterPro" id="IPR010994">
    <property type="entry name" value="RuvA_2-like"/>
</dbReference>
<dbReference type="Pfam" id="PF01330">
    <property type="entry name" value="RuvA_N"/>
    <property type="match status" value="1"/>
</dbReference>
<accession>A0ABR5AUW5</accession>
<keyword evidence="8" id="KW-0547">Nucleotide-binding</keyword>
<dbReference type="SUPFAM" id="SSF47781">
    <property type="entry name" value="RuvA domain 2-like"/>
    <property type="match status" value="1"/>
</dbReference>
<sequence>MRSVGERINLYEYIKGSVAFVGPEYIVIENGGIGFQILTPNPFVFAKYEQQTVTVYVYQHVREDVLALYGFISIEEKRLFEKLISVSGIGPKGALAVLASGEPQQVVSAIEQEDEKFLTKFPGVGKKTARQMILDLKGKLADVVPEFFPNLFHPDGMGQKPAACAELEEALLALEALGYSAKEIKRISKKLQAEQLTTDQYIRKGLQLLLNG</sequence>
<comment type="subunit">
    <text evidence="6">Homotetramer. Forms an RuvA(8)-RuvB(12)-Holliday junction (HJ) complex. HJ DNA is sandwiched between 2 RuvA tetramers; dsDNA enters through RuvA and exits via RuvB. An RuvB hexamer assembles on each DNA strand where it exits the tetramer. Each RuvB hexamer is contacted by two RuvA subunits (via domain III) on 2 adjacent RuvB subunits; this complex drives branch migration. In the full resolvosome a probable DNA-RuvA(4)-RuvB(12)-RuvC(2) complex forms which resolves the HJ.</text>
</comment>
<dbReference type="HAMAP" id="MF_00031">
    <property type="entry name" value="DNA_HJ_migration_RuvA"/>
    <property type="match status" value="1"/>
</dbReference>
<dbReference type="Proteomes" id="UP000031982">
    <property type="component" value="Unassembled WGS sequence"/>
</dbReference>
<comment type="caution">
    <text evidence="8">The sequence shown here is derived from an EMBL/GenBank/DDBJ whole genome shotgun (WGS) entry which is preliminary data.</text>
</comment>
<dbReference type="Pfam" id="PF07499">
    <property type="entry name" value="RuvA_C"/>
    <property type="match status" value="1"/>
</dbReference>
<proteinExistence type="inferred from homology"/>
<name>A0ABR5AUW5_BACBA</name>
<comment type="function">
    <text evidence="6">The RuvA-RuvB-RuvC complex processes Holliday junction (HJ) DNA during genetic recombination and DNA repair, while the RuvA-RuvB complex plays an important role in the rescue of blocked DNA replication forks via replication fork reversal (RFR). RuvA specifically binds to HJ cruciform DNA, conferring on it an open structure. The RuvB hexamer acts as an ATP-dependent pump, pulling dsDNA into and through the RuvAB complex. HJ branch migration allows RuvC to scan DNA until it finds its consensus sequence, where it cleaves and resolves the cruciform DNA.</text>
</comment>
<dbReference type="GO" id="GO:0004386">
    <property type="term" value="F:helicase activity"/>
    <property type="evidence" value="ECO:0007669"/>
    <property type="project" value="UniProtKB-KW"/>
</dbReference>
<dbReference type="NCBIfam" id="TIGR00084">
    <property type="entry name" value="ruvA"/>
    <property type="match status" value="1"/>
</dbReference>
<keyword evidence="4 6" id="KW-0233">DNA recombination</keyword>
<dbReference type="InterPro" id="IPR003583">
    <property type="entry name" value="Hlx-hairpin-Hlx_DNA-bd_motif"/>
</dbReference>
<dbReference type="SUPFAM" id="SSF50249">
    <property type="entry name" value="Nucleic acid-binding proteins"/>
    <property type="match status" value="1"/>
</dbReference>